<feature type="transmembrane region" description="Helical" evidence="6">
    <location>
        <begin position="62"/>
        <end position="87"/>
    </location>
</feature>
<evidence type="ECO:0000256" key="3">
    <source>
        <dbReference type="ARBA" id="ARBA00022989"/>
    </source>
</evidence>
<dbReference type="InterPro" id="IPR036259">
    <property type="entry name" value="MFS_trans_sf"/>
</dbReference>
<evidence type="ECO:0000313" key="9">
    <source>
        <dbReference type="Proteomes" id="UP000192445"/>
    </source>
</evidence>
<proteinExistence type="predicted"/>
<dbReference type="STRING" id="1935.B1H20_19630"/>
<sequence length="477" mass="49565">MAPSSPNPPPRPPSPPPSSPPPSRPSPYGPPPSPHGRSASPSSPYGRSASPRRRRRPRVHRAWVIAAVAGAAIVTAGAFTTVPGLLVTPLHEEFGWERGTIALAASVNMVLFGLTAPFAAALMDRAGTRKVVVGALLLVAAGALLTGAMSRPWHLVAYWGVLIGLGSGCLTMTFAAGITARWFDRRRSLVTGALSSSSHLGQLLFLPLLAGSVDRFGWRPPVVTAALAALAVAALVLLLLRDHPADVGVRPYGAREFVPRPAPGTGAAARAVTVLLRSARTGPFWLLAGAFALCGASTNGIMWSNWAPAAHDHGMRATAAASLLSLIGIFSALGALLAGWLTDRFDPRRVLSVCFAVRALTLLALPLVFTSGVSAPMLLFAAVYGLVDVATVPPVIELARRVYGEDGPLVFGWTNAAHQLGAGASAFLGATARDMFGTYDVVWAVLAAGCLAAALLAVAVRTPGAHLTRGRKRARLP</sequence>
<dbReference type="AlphaFoldDB" id="A0A1V0UE03"/>
<dbReference type="Pfam" id="PF07690">
    <property type="entry name" value="MFS_1"/>
    <property type="match status" value="2"/>
</dbReference>
<gene>
    <name evidence="8" type="ORF">B1H20_19630</name>
</gene>
<dbReference type="GO" id="GO:0005886">
    <property type="term" value="C:plasma membrane"/>
    <property type="evidence" value="ECO:0007669"/>
    <property type="project" value="UniProtKB-SubCell"/>
</dbReference>
<dbReference type="InterPro" id="IPR050327">
    <property type="entry name" value="Proton-linked_MCT"/>
</dbReference>
<reference evidence="8 9" key="1">
    <citation type="submission" date="2017-03" db="EMBL/GenBank/DDBJ databases">
        <title>Complete Genome Sequence of a natural compounds producer, Streptomyces violaceus S21.</title>
        <authorList>
            <person name="Zhong C."/>
            <person name="Zhao Z."/>
            <person name="Fu J."/>
            <person name="Zong G."/>
            <person name="Qin R."/>
            <person name="Cao G."/>
        </authorList>
    </citation>
    <scope>NUCLEOTIDE SEQUENCE [LARGE SCALE GENOMIC DNA]</scope>
    <source>
        <strain evidence="8 9">S21</strain>
    </source>
</reference>
<feature type="domain" description="Major facilitator superfamily (MFS) profile" evidence="7">
    <location>
        <begin position="64"/>
        <end position="465"/>
    </location>
</feature>
<feature type="compositionally biased region" description="Pro residues" evidence="5">
    <location>
        <begin position="1"/>
        <end position="34"/>
    </location>
</feature>
<evidence type="ECO:0000256" key="5">
    <source>
        <dbReference type="SAM" id="MobiDB-lite"/>
    </source>
</evidence>
<dbReference type="CDD" id="cd17355">
    <property type="entry name" value="MFS_YcxA_like"/>
    <property type="match status" value="1"/>
</dbReference>
<dbReference type="EMBL" id="CP020570">
    <property type="protein sequence ID" value="ARF63337.1"/>
    <property type="molecule type" value="Genomic_DNA"/>
</dbReference>
<evidence type="ECO:0000259" key="7">
    <source>
        <dbReference type="PROSITE" id="PS50850"/>
    </source>
</evidence>
<dbReference type="InterPro" id="IPR011701">
    <property type="entry name" value="MFS"/>
</dbReference>
<accession>A0A1V0UE03</accession>
<keyword evidence="4 6" id="KW-0472">Membrane</keyword>
<evidence type="ECO:0000256" key="6">
    <source>
        <dbReference type="SAM" id="Phobius"/>
    </source>
</evidence>
<organism evidence="8 9">
    <name type="scientific">Streptomyces violaceoruber</name>
    <dbReference type="NCBI Taxonomy" id="1935"/>
    <lineage>
        <taxon>Bacteria</taxon>
        <taxon>Bacillati</taxon>
        <taxon>Actinomycetota</taxon>
        <taxon>Actinomycetes</taxon>
        <taxon>Kitasatosporales</taxon>
        <taxon>Streptomycetaceae</taxon>
        <taxon>Streptomyces</taxon>
        <taxon>Streptomyces violaceoruber group</taxon>
    </lineage>
</organism>
<evidence type="ECO:0000256" key="4">
    <source>
        <dbReference type="ARBA" id="ARBA00023136"/>
    </source>
</evidence>
<feature type="compositionally biased region" description="Low complexity" evidence="5">
    <location>
        <begin position="36"/>
        <end position="49"/>
    </location>
</feature>
<dbReference type="SUPFAM" id="SSF103473">
    <property type="entry name" value="MFS general substrate transporter"/>
    <property type="match status" value="1"/>
</dbReference>
<keyword evidence="3 6" id="KW-1133">Transmembrane helix</keyword>
<feature type="transmembrane region" description="Helical" evidence="6">
    <location>
        <begin position="99"/>
        <end position="119"/>
    </location>
</feature>
<evidence type="ECO:0000256" key="2">
    <source>
        <dbReference type="ARBA" id="ARBA00022692"/>
    </source>
</evidence>
<keyword evidence="2 6" id="KW-0812">Transmembrane</keyword>
<dbReference type="InterPro" id="IPR020846">
    <property type="entry name" value="MFS_dom"/>
</dbReference>
<dbReference type="Gene3D" id="1.20.1250.20">
    <property type="entry name" value="MFS general substrate transporter like domains"/>
    <property type="match status" value="2"/>
</dbReference>
<dbReference type="GO" id="GO:0022857">
    <property type="term" value="F:transmembrane transporter activity"/>
    <property type="evidence" value="ECO:0007669"/>
    <property type="project" value="InterPro"/>
</dbReference>
<dbReference type="Proteomes" id="UP000192445">
    <property type="component" value="Chromosome"/>
</dbReference>
<feature type="transmembrane region" description="Helical" evidence="6">
    <location>
        <begin position="318"/>
        <end position="338"/>
    </location>
</feature>
<dbReference type="PANTHER" id="PTHR11360:SF284">
    <property type="entry name" value="EG:103B4.3 PROTEIN-RELATED"/>
    <property type="match status" value="1"/>
</dbReference>
<feature type="transmembrane region" description="Helical" evidence="6">
    <location>
        <begin position="131"/>
        <end position="150"/>
    </location>
</feature>
<dbReference type="KEGG" id="svu:B1H20_19630"/>
<name>A0A1V0UE03_STRVN</name>
<evidence type="ECO:0000256" key="1">
    <source>
        <dbReference type="ARBA" id="ARBA00004651"/>
    </source>
</evidence>
<feature type="transmembrane region" description="Helical" evidence="6">
    <location>
        <begin position="441"/>
        <end position="462"/>
    </location>
</feature>
<evidence type="ECO:0000313" key="8">
    <source>
        <dbReference type="EMBL" id="ARF63337.1"/>
    </source>
</evidence>
<feature type="transmembrane region" description="Helical" evidence="6">
    <location>
        <begin position="222"/>
        <end position="240"/>
    </location>
</feature>
<dbReference type="PROSITE" id="PS50850">
    <property type="entry name" value="MFS"/>
    <property type="match status" value="1"/>
</dbReference>
<feature type="transmembrane region" description="Helical" evidence="6">
    <location>
        <begin position="189"/>
        <end position="210"/>
    </location>
</feature>
<dbReference type="OrthoDB" id="146345at2"/>
<protein>
    <submittedName>
        <fullName evidence="8">MFS transporter</fullName>
    </submittedName>
</protein>
<feature type="transmembrane region" description="Helical" evidence="6">
    <location>
        <begin position="284"/>
        <end position="306"/>
    </location>
</feature>
<dbReference type="PANTHER" id="PTHR11360">
    <property type="entry name" value="MONOCARBOXYLATE TRANSPORTER"/>
    <property type="match status" value="1"/>
</dbReference>
<feature type="transmembrane region" description="Helical" evidence="6">
    <location>
        <begin position="156"/>
        <end position="177"/>
    </location>
</feature>
<feature type="region of interest" description="Disordered" evidence="5">
    <location>
        <begin position="1"/>
        <end position="56"/>
    </location>
</feature>
<comment type="subcellular location">
    <subcellularLocation>
        <location evidence="1">Cell membrane</location>
        <topology evidence="1">Multi-pass membrane protein</topology>
    </subcellularLocation>
</comment>